<evidence type="ECO:0000313" key="3">
    <source>
        <dbReference type="Proteomes" id="UP000215459"/>
    </source>
</evidence>
<dbReference type="AlphaFoldDB" id="A0A235B839"/>
<name>A0A235B839_9BACL</name>
<dbReference type="InterPro" id="IPR058620">
    <property type="entry name" value="YtrI_C"/>
</dbReference>
<evidence type="ECO:0000259" key="1">
    <source>
        <dbReference type="Pfam" id="PF26347"/>
    </source>
</evidence>
<reference evidence="2 3" key="1">
    <citation type="submission" date="2017-07" db="EMBL/GenBank/DDBJ databases">
        <title>The genome sequence of Paludifilum halophilum highlights mechanisms for microbial adaptation to high salt environemnts.</title>
        <authorList>
            <person name="Belbahri L."/>
        </authorList>
    </citation>
    <scope>NUCLEOTIDE SEQUENCE [LARGE SCALE GENOMIC DNA]</scope>
    <source>
        <strain evidence="2 3">DSM 102817</strain>
    </source>
</reference>
<gene>
    <name evidence="2" type="ORF">CHM34_06200</name>
</gene>
<dbReference type="Pfam" id="PF26347">
    <property type="entry name" value="YtrI_sporulation"/>
    <property type="match status" value="1"/>
</dbReference>
<dbReference type="EMBL" id="NOWF01000003">
    <property type="protein sequence ID" value="OYD08421.1"/>
    <property type="molecule type" value="Genomic_DNA"/>
</dbReference>
<feature type="domain" description="Sporulation membrane protein YtrI C-terminal" evidence="1">
    <location>
        <begin position="88"/>
        <end position="161"/>
    </location>
</feature>
<accession>A0A235B839</accession>
<organism evidence="2 3">
    <name type="scientific">Paludifilum halophilum</name>
    <dbReference type="NCBI Taxonomy" id="1642702"/>
    <lineage>
        <taxon>Bacteria</taxon>
        <taxon>Bacillati</taxon>
        <taxon>Bacillota</taxon>
        <taxon>Bacilli</taxon>
        <taxon>Bacillales</taxon>
        <taxon>Thermoactinomycetaceae</taxon>
        <taxon>Paludifilum</taxon>
    </lineage>
</organism>
<protein>
    <recommendedName>
        <fullName evidence="1">Sporulation membrane protein YtrI C-terminal domain-containing protein</fullName>
    </recommendedName>
</protein>
<proteinExistence type="predicted"/>
<evidence type="ECO:0000313" key="2">
    <source>
        <dbReference type="EMBL" id="OYD08421.1"/>
    </source>
</evidence>
<dbReference type="Proteomes" id="UP000215459">
    <property type="component" value="Unassembled WGS sequence"/>
</dbReference>
<comment type="caution">
    <text evidence="2">The sequence shown here is derived from an EMBL/GenBank/DDBJ whole genome shotgun (WGS) entry which is preliminary data.</text>
</comment>
<keyword evidence="3" id="KW-1185">Reference proteome</keyword>
<dbReference type="RefSeq" id="WP_094263726.1">
    <property type="nucleotide sequence ID" value="NZ_NOWF01000003.1"/>
</dbReference>
<dbReference type="OrthoDB" id="2990033at2"/>
<sequence>MKRHRHLRLMVSFLFGTIAGAALMTLLYGQKLDSLYLERDTLYYSNNQKNKELQQIRGELDKHAEQDARQRANSEQIQKVQVEVETDEPFHEEEIKEKVRSILEPFIGKSIHWVSNDPSVLDTMLKERTIQLPDKNKKAMIQLQLKYIAFIDSQLKIWVNAREVSDKDVSFRSR</sequence>